<feature type="transmembrane region" description="Helical" evidence="6">
    <location>
        <begin position="305"/>
        <end position="325"/>
    </location>
</feature>
<feature type="transmembrane region" description="Helical" evidence="6">
    <location>
        <begin position="45"/>
        <end position="73"/>
    </location>
</feature>
<dbReference type="Proteomes" id="UP001139451">
    <property type="component" value="Unassembled WGS sequence"/>
</dbReference>
<dbReference type="InterPro" id="IPR001248">
    <property type="entry name" value="Pur-cyt_permease"/>
</dbReference>
<name>A0A9X2HQ04_9SPHN</name>
<organism evidence="7 8">
    <name type="scientific">Sphingomonas tagetis</name>
    <dbReference type="NCBI Taxonomy" id="2949092"/>
    <lineage>
        <taxon>Bacteria</taxon>
        <taxon>Pseudomonadati</taxon>
        <taxon>Pseudomonadota</taxon>
        <taxon>Alphaproteobacteria</taxon>
        <taxon>Sphingomonadales</taxon>
        <taxon>Sphingomonadaceae</taxon>
        <taxon>Sphingomonas</taxon>
    </lineage>
</organism>
<feature type="transmembrane region" description="Helical" evidence="6">
    <location>
        <begin position="263"/>
        <end position="284"/>
    </location>
</feature>
<dbReference type="GO" id="GO:0015209">
    <property type="term" value="F:cytosine transmembrane transporter activity"/>
    <property type="evidence" value="ECO:0007669"/>
    <property type="project" value="InterPro"/>
</dbReference>
<dbReference type="AlphaFoldDB" id="A0A9X2HQ04"/>
<dbReference type="PANTHER" id="PTHR30569">
    <property type="entry name" value="CYTOSINE TRANSPORTER CODB"/>
    <property type="match status" value="1"/>
</dbReference>
<comment type="subcellular location">
    <subcellularLocation>
        <location evidence="1">Membrane</location>
        <topology evidence="1">Multi-pass membrane protein</topology>
    </subcellularLocation>
</comment>
<feature type="transmembrane region" description="Helical" evidence="6">
    <location>
        <begin position="198"/>
        <end position="216"/>
    </location>
</feature>
<protein>
    <submittedName>
        <fullName evidence="7">Cytosine permease</fullName>
    </submittedName>
</protein>
<dbReference type="PANTHER" id="PTHR30569:SF0">
    <property type="entry name" value="CYTOSINE PERMEASE"/>
    <property type="match status" value="1"/>
</dbReference>
<keyword evidence="5 6" id="KW-0472">Membrane</keyword>
<gene>
    <name evidence="7" type="ORF">M9978_05440</name>
</gene>
<evidence type="ECO:0000313" key="8">
    <source>
        <dbReference type="Proteomes" id="UP001139451"/>
    </source>
</evidence>
<dbReference type="GO" id="GO:0005886">
    <property type="term" value="C:plasma membrane"/>
    <property type="evidence" value="ECO:0007669"/>
    <property type="project" value="TreeGrafter"/>
</dbReference>
<comment type="similarity">
    <text evidence="2">Belongs to the purine-cytosine permease (2.A.39) family.</text>
</comment>
<dbReference type="Pfam" id="PF02133">
    <property type="entry name" value="Transp_cyt_pur"/>
    <property type="match status" value="1"/>
</dbReference>
<comment type="caution">
    <text evidence="7">The sequence shown here is derived from an EMBL/GenBank/DDBJ whole genome shotgun (WGS) entry which is preliminary data.</text>
</comment>
<evidence type="ECO:0000256" key="1">
    <source>
        <dbReference type="ARBA" id="ARBA00004141"/>
    </source>
</evidence>
<feature type="transmembrane region" description="Helical" evidence="6">
    <location>
        <begin position="228"/>
        <end position="251"/>
    </location>
</feature>
<keyword evidence="3 6" id="KW-0812">Transmembrane</keyword>
<dbReference type="RefSeq" id="WP_254291966.1">
    <property type="nucleotide sequence ID" value="NZ_JAMLDX010000003.1"/>
</dbReference>
<feature type="transmembrane region" description="Helical" evidence="6">
    <location>
        <begin position="369"/>
        <end position="387"/>
    </location>
</feature>
<feature type="transmembrane region" description="Helical" evidence="6">
    <location>
        <begin position="331"/>
        <end position="348"/>
    </location>
</feature>
<feature type="transmembrane region" description="Helical" evidence="6">
    <location>
        <begin position="20"/>
        <end position="39"/>
    </location>
</feature>
<evidence type="ECO:0000256" key="2">
    <source>
        <dbReference type="ARBA" id="ARBA00008974"/>
    </source>
</evidence>
<accession>A0A9X2HQ04</accession>
<proteinExistence type="inferred from homology"/>
<feature type="transmembrane region" description="Helical" evidence="6">
    <location>
        <begin position="132"/>
        <end position="151"/>
    </location>
</feature>
<evidence type="ECO:0000256" key="5">
    <source>
        <dbReference type="ARBA" id="ARBA00023136"/>
    </source>
</evidence>
<feature type="transmembrane region" description="Helical" evidence="6">
    <location>
        <begin position="158"/>
        <end position="178"/>
    </location>
</feature>
<keyword evidence="4 6" id="KW-1133">Transmembrane helix</keyword>
<reference evidence="7" key="1">
    <citation type="submission" date="2022-05" db="EMBL/GenBank/DDBJ databases">
        <title>Sphingomonas sp. strain MG17 Genome sequencing and assembly.</title>
        <authorList>
            <person name="Kim I."/>
        </authorList>
    </citation>
    <scope>NUCLEOTIDE SEQUENCE</scope>
    <source>
        <strain evidence="7">MG17</strain>
    </source>
</reference>
<dbReference type="InterPro" id="IPR030191">
    <property type="entry name" value="CodB"/>
</dbReference>
<evidence type="ECO:0000256" key="3">
    <source>
        <dbReference type="ARBA" id="ARBA00022692"/>
    </source>
</evidence>
<keyword evidence="8" id="KW-1185">Reference proteome</keyword>
<feature type="transmembrane region" description="Helical" evidence="6">
    <location>
        <begin position="94"/>
        <end position="112"/>
    </location>
</feature>
<dbReference type="EMBL" id="JAMLDX010000003">
    <property type="protein sequence ID" value="MCP3729870.1"/>
    <property type="molecule type" value="Genomic_DNA"/>
</dbReference>
<evidence type="ECO:0000256" key="6">
    <source>
        <dbReference type="SAM" id="Phobius"/>
    </source>
</evidence>
<evidence type="ECO:0000256" key="4">
    <source>
        <dbReference type="ARBA" id="ARBA00022989"/>
    </source>
</evidence>
<sequence>MTTAASSDEYAHSPVIGQMAGWRVALIVASFSIGIPDFFNGAQNALALGLPAAVAAALLASLILFLGCCFTAVVSVRTRLSTYPLVQRSFGRHGAALINTVIALIHFAAFGMNASFFGEALVSAAQINGVPANWAAFVILGAVLAASATLVGIRALEWLALLIVPVLGLIFVAIAVVAIQSHGLVIAPSPNPPTPMTFGVATSAVVGAYMLAVATMPDLSRFVRTPRGAIVSMALSFPIATPLMMTAAALPALATGEPSVNKLIVSLGLGTPLLFVVALPMIIVNALNLYSSTLALGTTLPRGRPWMFTVAGATIGTGIALAGIINYFIPFLVFLSLIIPPIAAIYVIDSFTLFRSTDPAQSIRNLPAVRWEAIAAWLGSLAIVLALRESVTLTTVPALDATIVAAIGYVGLLKLRDRFRQPEPAPSAAQP</sequence>
<dbReference type="Gene3D" id="1.10.4160.10">
    <property type="entry name" value="Hydantoin permease"/>
    <property type="match status" value="1"/>
</dbReference>
<evidence type="ECO:0000313" key="7">
    <source>
        <dbReference type="EMBL" id="MCP3729870.1"/>
    </source>
</evidence>
<feature type="transmembrane region" description="Helical" evidence="6">
    <location>
        <begin position="393"/>
        <end position="412"/>
    </location>
</feature>